<dbReference type="AlphaFoldDB" id="A0A066XY58"/>
<dbReference type="GO" id="GO:0022857">
    <property type="term" value="F:transmembrane transporter activity"/>
    <property type="evidence" value="ECO:0007669"/>
    <property type="project" value="InterPro"/>
</dbReference>
<dbReference type="InterPro" id="IPR011701">
    <property type="entry name" value="MFS"/>
</dbReference>
<dbReference type="GO" id="GO:0016020">
    <property type="term" value="C:membrane"/>
    <property type="evidence" value="ECO:0007669"/>
    <property type="project" value="UniProtKB-SubCell"/>
</dbReference>
<evidence type="ECO:0000256" key="3">
    <source>
        <dbReference type="ARBA" id="ARBA00022692"/>
    </source>
</evidence>
<evidence type="ECO:0000256" key="5">
    <source>
        <dbReference type="ARBA" id="ARBA00023136"/>
    </source>
</evidence>
<evidence type="ECO:0000256" key="6">
    <source>
        <dbReference type="SAM" id="MobiDB-lite"/>
    </source>
</evidence>
<accession>A0A066XY58</accession>
<evidence type="ECO:0000256" key="4">
    <source>
        <dbReference type="ARBA" id="ARBA00022989"/>
    </source>
</evidence>
<feature type="transmembrane region" description="Helical" evidence="7">
    <location>
        <begin position="508"/>
        <end position="527"/>
    </location>
</feature>
<feature type="transmembrane region" description="Helical" evidence="7">
    <location>
        <begin position="393"/>
        <end position="418"/>
    </location>
</feature>
<sequence>MKFSLISCLISLASGAVIQQRGSGDCATVSPFLAPACNATGIATNLLCPFPDLSLRAGICQDVTYDCPVHPPTSFVAKLNQPTSSRCYIAVFPDFGCKGSEVDSGVLGTEKCGCIEAPYFGKVLTGGILSSSLLPFGFKSVKLPANITSSASRAHGPRRLEEKKADVEPQSNMARTSESKDKGVLVDVAEKTTVGSQLWPSSPQPSTTNEAAIPNPEWQATEKRLVRKLDMTLMPMVFLLYMFNYLDRNSIAQAKLNHFERDIGLVGNQFNTALAIFNAGYMLAQLPSNMILTRLRPSIYIPCCVMLWSIVSASTAAAKGFGSLIAIRISLGLVEAPFFPGVLFILSCWYTQKELAFRTAVLFSGNLVATSFSGLIAAAVFANLDGAHGLAGWQWLFIIDPLEGAGSFATAFIAMAFLPDFVGSKTGVCAWLMSENELLVAAQRIEADRVSVPDEKATIRHGLILAVKDPRTWLFAGMQAFYVTSQGLNGFFPTIVQGLHLGSQTTTLLLTAPPYLLAAAISLVLCMSSDKRAERGLHVIGPIGVSMVGFIISAATASHAARYFSSFLYIPGSMACIALIFSWSSTAMSETPEKRAAGMAIARRQPAIYPRLYIDARIFVVVYRDSSLGEAGTR</sequence>
<protein>
    <submittedName>
        <fullName evidence="9">Putative major facilitator superfamily transporter</fullName>
    </submittedName>
</protein>
<keyword evidence="10" id="KW-1185">Reference proteome</keyword>
<feature type="compositionally biased region" description="Polar residues" evidence="6">
    <location>
        <begin position="196"/>
        <end position="210"/>
    </location>
</feature>
<keyword evidence="8" id="KW-0732">Signal</keyword>
<evidence type="ECO:0000256" key="2">
    <source>
        <dbReference type="ARBA" id="ARBA00022448"/>
    </source>
</evidence>
<comment type="subcellular location">
    <subcellularLocation>
        <location evidence="1">Membrane</location>
        <topology evidence="1">Multi-pass membrane protein</topology>
    </subcellularLocation>
</comment>
<dbReference type="HOGENOM" id="CLU_431477_0_0_1"/>
<name>A0A066XY58_COLSU</name>
<dbReference type="FunFam" id="1.20.1250.20:FF:000057">
    <property type="entry name" value="MFS general substrate transporter"/>
    <property type="match status" value="1"/>
</dbReference>
<keyword evidence="4 7" id="KW-1133">Transmembrane helix</keyword>
<evidence type="ECO:0000313" key="9">
    <source>
        <dbReference type="EMBL" id="KDN70676.1"/>
    </source>
</evidence>
<dbReference type="eggNOG" id="KOG2533">
    <property type="taxonomic scope" value="Eukaryota"/>
</dbReference>
<dbReference type="EMBL" id="JMSE01000316">
    <property type="protein sequence ID" value="KDN70676.1"/>
    <property type="molecule type" value="Genomic_DNA"/>
</dbReference>
<feature type="transmembrane region" description="Helical" evidence="7">
    <location>
        <begin position="473"/>
        <end position="496"/>
    </location>
</feature>
<dbReference type="OrthoDB" id="2250022at2759"/>
<keyword evidence="5 7" id="KW-0472">Membrane</keyword>
<proteinExistence type="predicted"/>
<dbReference type="SUPFAM" id="SSF103473">
    <property type="entry name" value="MFS general substrate transporter"/>
    <property type="match status" value="1"/>
</dbReference>
<evidence type="ECO:0000313" key="10">
    <source>
        <dbReference type="Proteomes" id="UP000027238"/>
    </source>
</evidence>
<dbReference type="Gene3D" id="1.20.1250.20">
    <property type="entry name" value="MFS general substrate transporter like domains"/>
    <property type="match status" value="1"/>
</dbReference>
<dbReference type="InterPro" id="IPR036259">
    <property type="entry name" value="MFS_trans_sf"/>
</dbReference>
<feature type="transmembrane region" description="Helical" evidence="7">
    <location>
        <begin position="324"/>
        <end position="349"/>
    </location>
</feature>
<gene>
    <name evidence="9" type="ORF">CSUB01_08332</name>
</gene>
<reference evidence="10" key="1">
    <citation type="journal article" date="2014" name="Genome Announc.">
        <title>Draft genome sequence of Colletotrichum sublineola, a destructive pathogen of cultivated sorghum.</title>
        <authorList>
            <person name="Baroncelli R."/>
            <person name="Sanz-Martin J.M."/>
            <person name="Rech G.E."/>
            <person name="Sukno S.A."/>
            <person name="Thon M.R."/>
        </authorList>
    </citation>
    <scope>NUCLEOTIDE SEQUENCE [LARGE SCALE GENOMIC DNA]</scope>
    <source>
        <strain evidence="10">TX430BB</strain>
    </source>
</reference>
<comment type="caution">
    <text evidence="9">The sequence shown here is derived from an EMBL/GenBank/DDBJ whole genome shotgun (WGS) entry which is preliminary data.</text>
</comment>
<feature type="region of interest" description="Disordered" evidence="6">
    <location>
        <begin position="196"/>
        <end position="216"/>
    </location>
</feature>
<keyword evidence="2" id="KW-0813">Transport</keyword>
<evidence type="ECO:0000256" key="8">
    <source>
        <dbReference type="SAM" id="SignalP"/>
    </source>
</evidence>
<feature type="compositionally biased region" description="Basic and acidic residues" evidence="6">
    <location>
        <begin position="158"/>
        <end position="167"/>
    </location>
</feature>
<feature type="region of interest" description="Disordered" evidence="6">
    <location>
        <begin position="150"/>
        <end position="182"/>
    </location>
</feature>
<dbReference type="Proteomes" id="UP000027238">
    <property type="component" value="Unassembled WGS sequence"/>
</dbReference>
<feature type="transmembrane region" description="Helical" evidence="7">
    <location>
        <begin position="539"/>
        <end position="561"/>
    </location>
</feature>
<feature type="chain" id="PRO_5013062493" evidence="8">
    <location>
        <begin position="16"/>
        <end position="634"/>
    </location>
</feature>
<organism evidence="9 10">
    <name type="scientific">Colletotrichum sublineola</name>
    <name type="common">Sorghum anthracnose fungus</name>
    <dbReference type="NCBI Taxonomy" id="1173701"/>
    <lineage>
        <taxon>Eukaryota</taxon>
        <taxon>Fungi</taxon>
        <taxon>Dikarya</taxon>
        <taxon>Ascomycota</taxon>
        <taxon>Pezizomycotina</taxon>
        <taxon>Sordariomycetes</taxon>
        <taxon>Hypocreomycetidae</taxon>
        <taxon>Glomerellales</taxon>
        <taxon>Glomerellaceae</taxon>
        <taxon>Colletotrichum</taxon>
        <taxon>Colletotrichum graminicola species complex</taxon>
    </lineage>
</organism>
<evidence type="ECO:0000256" key="1">
    <source>
        <dbReference type="ARBA" id="ARBA00004141"/>
    </source>
</evidence>
<dbReference type="PANTHER" id="PTHR43791">
    <property type="entry name" value="PERMEASE-RELATED"/>
    <property type="match status" value="1"/>
</dbReference>
<keyword evidence="3 7" id="KW-0812">Transmembrane</keyword>
<feature type="signal peptide" evidence="8">
    <location>
        <begin position="1"/>
        <end position="15"/>
    </location>
</feature>
<feature type="transmembrane region" description="Helical" evidence="7">
    <location>
        <begin position="567"/>
        <end position="585"/>
    </location>
</feature>
<evidence type="ECO:0000256" key="7">
    <source>
        <dbReference type="SAM" id="Phobius"/>
    </source>
</evidence>
<dbReference type="PANTHER" id="PTHR43791:SF62">
    <property type="entry name" value="MAJOR FACILITATOR SUPERFAMILY (MFS) PROFILE DOMAIN-CONTAINING PROTEIN"/>
    <property type="match status" value="1"/>
</dbReference>
<dbReference type="Pfam" id="PF07690">
    <property type="entry name" value="MFS_1"/>
    <property type="match status" value="1"/>
</dbReference>
<feature type="transmembrane region" description="Helical" evidence="7">
    <location>
        <begin position="361"/>
        <end position="381"/>
    </location>
</feature>